<proteinExistence type="predicted"/>
<dbReference type="OrthoDB" id="10385873at2759"/>
<dbReference type="EMBL" id="CAEKDK010000001">
    <property type="protein sequence ID" value="CAB4263274.1"/>
    <property type="molecule type" value="Genomic_DNA"/>
</dbReference>
<keyword evidence="4" id="KW-1185">Reference proteome</keyword>
<protein>
    <submittedName>
        <fullName evidence="1">Uncharacterized protein</fullName>
    </submittedName>
</protein>
<reference evidence="1 3" key="2">
    <citation type="submission" date="2020-05" db="EMBL/GenBank/DDBJ databases">
        <authorList>
            <person name="Campoy J."/>
            <person name="Schneeberger K."/>
            <person name="Spophaly S."/>
        </authorList>
    </citation>
    <scope>NUCLEOTIDE SEQUENCE [LARGE SCALE GENOMIC DNA]</scope>
    <source>
        <strain evidence="1">PruArmRojPasFocal</strain>
    </source>
</reference>
<reference evidence="4" key="1">
    <citation type="journal article" date="2020" name="Genome Biol.">
        <title>Gamete binning: chromosome-level and haplotype-resolved genome assembly enabled by high-throughput single-cell sequencing of gamete genomes.</title>
        <authorList>
            <person name="Campoy J.A."/>
            <person name="Sun H."/>
            <person name="Goel M."/>
            <person name="Jiao W.-B."/>
            <person name="Folz-Donahue K."/>
            <person name="Wang N."/>
            <person name="Rubio M."/>
            <person name="Liu C."/>
            <person name="Kukat C."/>
            <person name="Ruiz D."/>
            <person name="Huettel B."/>
            <person name="Schneeberger K."/>
        </authorList>
    </citation>
    <scope>NUCLEOTIDE SEQUENCE [LARGE SCALE GENOMIC DNA]</scope>
    <source>
        <strain evidence="4">cv. Rojo Pasion</strain>
    </source>
</reference>
<evidence type="ECO:0000313" key="3">
    <source>
        <dbReference type="Proteomes" id="UP000507222"/>
    </source>
</evidence>
<sequence>MDAYGNLHKEHAFDEYGRAIAFGPQYMRSCPLNSIRLMVPFESQTTWFTTYHVSSGLLKLNPHEEHRVIQISQGPTFSSSLFDERCFTTKFHGKATSDFSIELTFEHLY</sequence>
<evidence type="ECO:0000313" key="4">
    <source>
        <dbReference type="Proteomes" id="UP000507245"/>
    </source>
</evidence>
<dbReference type="Proteomes" id="UP000507245">
    <property type="component" value="Unassembled WGS sequence"/>
</dbReference>
<dbReference type="EMBL" id="CAEKKB010000001">
    <property type="protein sequence ID" value="CAB4293992.1"/>
    <property type="molecule type" value="Genomic_DNA"/>
</dbReference>
<evidence type="ECO:0000313" key="1">
    <source>
        <dbReference type="EMBL" id="CAB4263274.1"/>
    </source>
</evidence>
<gene>
    <name evidence="1" type="ORF">CURHAP_LOCUS3366</name>
    <name evidence="2" type="ORF">ORAREDHAP_LOCUS3569</name>
</gene>
<dbReference type="AlphaFoldDB" id="A0A6J5THF4"/>
<accession>A0A6J5THF4</accession>
<name>A0A6J5THF4_PRUAR</name>
<organism evidence="1 3">
    <name type="scientific">Prunus armeniaca</name>
    <name type="common">Apricot</name>
    <name type="synonym">Armeniaca vulgaris</name>
    <dbReference type="NCBI Taxonomy" id="36596"/>
    <lineage>
        <taxon>Eukaryota</taxon>
        <taxon>Viridiplantae</taxon>
        <taxon>Streptophyta</taxon>
        <taxon>Embryophyta</taxon>
        <taxon>Tracheophyta</taxon>
        <taxon>Spermatophyta</taxon>
        <taxon>Magnoliopsida</taxon>
        <taxon>eudicotyledons</taxon>
        <taxon>Gunneridae</taxon>
        <taxon>Pentapetalae</taxon>
        <taxon>rosids</taxon>
        <taxon>fabids</taxon>
        <taxon>Rosales</taxon>
        <taxon>Rosaceae</taxon>
        <taxon>Amygdaloideae</taxon>
        <taxon>Amygdaleae</taxon>
        <taxon>Prunus</taxon>
    </lineage>
</organism>
<evidence type="ECO:0000313" key="2">
    <source>
        <dbReference type="EMBL" id="CAB4293992.1"/>
    </source>
</evidence>
<dbReference type="Proteomes" id="UP000507222">
    <property type="component" value="Unassembled WGS sequence"/>
</dbReference>